<keyword evidence="3" id="KW-0007">Acetylation</keyword>
<feature type="region of interest" description="Disordered" evidence="11">
    <location>
        <begin position="183"/>
        <end position="541"/>
    </location>
</feature>
<dbReference type="GO" id="GO:0005654">
    <property type="term" value="C:nucleoplasm"/>
    <property type="evidence" value="ECO:0007669"/>
    <property type="project" value="Ensembl"/>
</dbReference>
<dbReference type="Pfam" id="PF08208">
    <property type="entry name" value="RNA_polI_A34"/>
    <property type="match status" value="1"/>
</dbReference>
<dbReference type="PANTHER" id="PTHR15484">
    <property type="entry name" value="DNA-DIRECTED RNA POLYMERASE I SUBUNIT RPA34"/>
    <property type="match status" value="1"/>
</dbReference>
<dbReference type="FunFam" id="6.20.250.70:FF:000001">
    <property type="entry name" value="DNA-directed RNA polymerase I subunit RPA34"/>
    <property type="match status" value="1"/>
</dbReference>
<dbReference type="PANTHER" id="PTHR15484:SF8">
    <property type="entry name" value="DNA-DIRECTED RNA POLYMERASE I SUBUNIT RPA34"/>
    <property type="match status" value="1"/>
</dbReference>
<protein>
    <recommendedName>
        <fullName evidence="7">DNA-directed RNA polymerase I subunit RPA34</fullName>
    </recommendedName>
    <alternativeName>
        <fullName evidence="9">A34.5</fullName>
    </alternativeName>
    <alternativeName>
        <fullName evidence="10">DNA-directed RNA polymerase I subunit G</fullName>
    </alternativeName>
    <alternativeName>
        <fullName evidence="8">RNA polymerase I-associated factor PAF49</fullName>
    </alternativeName>
</protein>
<evidence type="ECO:0000256" key="5">
    <source>
        <dbReference type="ARBA" id="ARBA00061467"/>
    </source>
</evidence>
<feature type="compositionally biased region" description="Basic and acidic residues" evidence="11">
    <location>
        <begin position="282"/>
        <end position="300"/>
    </location>
</feature>
<feature type="compositionally biased region" description="Basic and acidic residues" evidence="11">
    <location>
        <begin position="355"/>
        <end position="373"/>
    </location>
</feature>
<feature type="region of interest" description="Disordered" evidence="11">
    <location>
        <begin position="1"/>
        <end position="38"/>
    </location>
</feature>
<sequence>MSQDPRNQSGQHHPHLQGAARFSCPPNFTATPPASEHSRFSLEALTGPDTELWLIQAPVDFAPDCLNGRLVPLSGSQIVKGKLAGKRHRYRVLSSSGPRAGGEATLLAPSAEAGGGLTCAPAPQGSLRIFEGPQESLSGTLLQSIPSSPPPQIPPGLKPRFCAFGGSPPVTGPGSVLALKSLASGKRKKKRHLPEASVPQEAVNEHGTLEVDTALGSPELDVGKKRKKQQLKELEVTEPPATEPVVEMLEPPGALSPSTTKKRKKKPKEFVEMVKPETGMPESKEKIVEELELRVKREPLEETVLSPRKKRKKQKEPGEMEPVEGTTVESQLQVKTEPQEEAIPLPSSKKKREKSYKGKREPGMEVTEPEVKPLELAGEAMEPELPPDVEPQAEAALGSPKKRRKKEKKQNVMMEPGTEVVETQAEGMEPELPGAAEPQAAVASTRKKKKERGHLAPEPRPEETNPHGETMEPELPDTGQPEARADPACTKKRKKQGQKSQVPETASQEEMPEPPLNPESGQVAPTGQERKQKKKLQQDPV</sequence>
<dbReference type="Gene3D" id="6.20.250.70">
    <property type="match status" value="1"/>
</dbReference>
<comment type="subunit">
    <text evidence="6">Component of the RNA polymerase I (Pol I) complex consisting of 13 subunits: a ten-subunit catalytic core composed of POLR1A/RPA1, POLR1B/RPA2, POLR1C/RPAC1, POLR1D/RPAC2, POLR1H/RPA12, POLR2E/RPABC1, POLR2F/RPABC2, POLR2H/RPABC3, POLR2K/RPABC4 and POLR2L/RPABC5; a mobile stalk subunit POLR1F/RPA43 protruding from the core and additional subunits homologous to general transcription factors POLR1E/RPA49 and POLR1G/RPA34. Forms a heterodimer with POLR1E/RPA49. Part of Pol I pre-initiation complex (PIC), in which Pol I core assembles with RRN3 and promoter-bound UTBF and SL1/TIF-IB complex. Interacts with TAF1A thereby associates with the SL1/TIF-IB complex. Interacts with UBTF. Interacts with POLR1E/PRAF1 through its N-terminal region.</text>
</comment>
<proteinExistence type="inferred from homology"/>
<dbReference type="InterPro" id="IPR013240">
    <property type="entry name" value="DNA-dir_RNA_pol1_su_RPA34"/>
</dbReference>
<dbReference type="GO" id="GO:0009303">
    <property type="term" value="P:rRNA transcription"/>
    <property type="evidence" value="ECO:0007669"/>
    <property type="project" value="UniProtKB-ARBA"/>
</dbReference>
<comment type="similarity">
    <text evidence="5">Belongs to the eukaryotic RPA34 RNA polymerase subunit family.</text>
</comment>
<evidence type="ECO:0000256" key="10">
    <source>
        <dbReference type="ARBA" id="ARBA00083122"/>
    </source>
</evidence>
<reference evidence="12" key="2">
    <citation type="submission" date="2025-09" db="UniProtKB">
        <authorList>
            <consortium name="Ensembl"/>
        </authorList>
    </citation>
    <scope>IDENTIFICATION</scope>
</reference>
<comment type="subcellular location">
    <subcellularLocation>
        <location evidence="1">Nucleus</location>
        <location evidence="1">Nucleolus</location>
    </subcellularLocation>
</comment>
<organism evidence="12 13">
    <name type="scientific">Moschus moschiferus</name>
    <name type="common">Siberian musk deer</name>
    <name type="synonym">Moschus sibiricus</name>
    <dbReference type="NCBI Taxonomy" id="68415"/>
    <lineage>
        <taxon>Eukaryota</taxon>
        <taxon>Metazoa</taxon>
        <taxon>Chordata</taxon>
        <taxon>Craniata</taxon>
        <taxon>Vertebrata</taxon>
        <taxon>Euteleostomi</taxon>
        <taxon>Mammalia</taxon>
        <taxon>Eutheria</taxon>
        <taxon>Laurasiatheria</taxon>
        <taxon>Artiodactyla</taxon>
        <taxon>Ruminantia</taxon>
        <taxon>Pecora</taxon>
        <taxon>Moschidae</taxon>
        <taxon>Moschus</taxon>
    </lineage>
</organism>
<evidence type="ECO:0000313" key="13">
    <source>
        <dbReference type="Proteomes" id="UP000694544"/>
    </source>
</evidence>
<evidence type="ECO:0000256" key="1">
    <source>
        <dbReference type="ARBA" id="ARBA00004604"/>
    </source>
</evidence>
<evidence type="ECO:0000313" key="12">
    <source>
        <dbReference type="Ensembl" id="ENSMMSP00000004646.1"/>
    </source>
</evidence>
<dbReference type="GO" id="GO:0005829">
    <property type="term" value="C:cytosol"/>
    <property type="evidence" value="ECO:0007669"/>
    <property type="project" value="Ensembl"/>
</dbReference>
<feature type="compositionally biased region" description="Polar residues" evidence="11">
    <location>
        <begin position="327"/>
        <end position="336"/>
    </location>
</feature>
<dbReference type="GO" id="GO:0001650">
    <property type="term" value="C:fibrillar center"/>
    <property type="evidence" value="ECO:0007669"/>
    <property type="project" value="Ensembl"/>
</dbReference>
<keyword evidence="13" id="KW-1185">Reference proteome</keyword>
<evidence type="ECO:0000256" key="7">
    <source>
        <dbReference type="ARBA" id="ARBA00073463"/>
    </source>
</evidence>
<dbReference type="AlphaFoldDB" id="A0A8C6FGY1"/>
<evidence type="ECO:0000256" key="4">
    <source>
        <dbReference type="ARBA" id="ARBA00023242"/>
    </source>
</evidence>
<feature type="compositionally biased region" description="Polar residues" evidence="11">
    <location>
        <begin position="1"/>
        <end position="11"/>
    </location>
</feature>
<keyword evidence="2" id="KW-0597">Phosphoprotein</keyword>
<name>A0A8C6FGY1_MOSMO</name>
<reference evidence="12" key="1">
    <citation type="submission" date="2025-08" db="UniProtKB">
        <authorList>
            <consortium name="Ensembl"/>
        </authorList>
    </citation>
    <scope>IDENTIFICATION</scope>
</reference>
<dbReference type="Proteomes" id="UP000694544">
    <property type="component" value="Unplaced"/>
</dbReference>
<evidence type="ECO:0000256" key="11">
    <source>
        <dbReference type="SAM" id="MobiDB-lite"/>
    </source>
</evidence>
<dbReference type="Ensembl" id="ENSMMST00000005048.1">
    <property type="protein sequence ID" value="ENSMMSP00000004646.1"/>
    <property type="gene ID" value="ENSMMSG00000003491.1"/>
</dbReference>
<dbReference type="GO" id="GO:0005736">
    <property type="term" value="C:RNA polymerase I complex"/>
    <property type="evidence" value="ECO:0007669"/>
    <property type="project" value="Ensembl"/>
</dbReference>
<evidence type="ECO:0000256" key="3">
    <source>
        <dbReference type="ARBA" id="ARBA00022990"/>
    </source>
</evidence>
<feature type="compositionally biased region" description="Polar residues" evidence="11">
    <location>
        <begin position="498"/>
        <end position="508"/>
    </location>
</feature>
<accession>A0A8C6FGY1</accession>
<dbReference type="GO" id="GO:0005739">
    <property type="term" value="C:mitochondrion"/>
    <property type="evidence" value="ECO:0007669"/>
    <property type="project" value="Ensembl"/>
</dbReference>
<evidence type="ECO:0000256" key="2">
    <source>
        <dbReference type="ARBA" id="ARBA00022553"/>
    </source>
</evidence>
<dbReference type="GO" id="GO:0003723">
    <property type="term" value="F:RNA binding"/>
    <property type="evidence" value="ECO:0007669"/>
    <property type="project" value="TreeGrafter"/>
</dbReference>
<dbReference type="GO" id="GO:0006361">
    <property type="term" value="P:transcription initiation at RNA polymerase I promoter"/>
    <property type="evidence" value="ECO:0007669"/>
    <property type="project" value="Ensembl"/>
</dbReference>
<evidence type="ECO:0000256" key="8">
    <source>
        <dbReference type="ARBA" id="ARBA00077335"/>
    </source>
</evidence>
<gene>
    <name evidence="12" type="primary">POLR1G</name>
</gene>
<feature type="compositionally biased region" description="Basic and acidic residues" evidence="11">
    <location>
        <begin position="453"/>
        <end position="470"/>
    </location>
</feature>
<evidence type="ECO:0000256" key="6">
    <source>
        <dbReference type="ARBA" id="ARBA00063634"/>
    </source>
</evidence>
<dbReference type="GeneTree" id="ENSGT00450000040362"/>
<evidence type="ECO:0000256" key="9">
    <source>
        <dbReference type="ARBA" id="ARBA00079154"/>
    </source>
</evidence>
<keyword evidence="4" id="KW-0539">Nucleus</keyword>